<dbReference type="EMBL" id="MHLE01000021">
    <property type="protein sequence ID" value="OGZ02739.1"/>
    <property type="molecule type" value="Genomic_DNA"/>
</dbReference>
<evidence type="ECO:0000256" key="2">
    <source>
        <dbReference type="SAM" id="Phobius"/>
    </source>
</evidence>
<feature type="domain" description="Transglycosylase SLT" evidence="3">
    <location>
        <begin position="295"/>
        <end position="443"/>
    </location>
</feature>
<gene>
    <name evidence="4" type="ORF">A2390_02690</name>
</gene>
<dbReference type="Gene3D" id="1.10.530.10">
    <property type="match status" value="1"/>
</dbReference>
<reference evidence="4 5" key="1">
    <citation type="journal article" date="2016" name="Nat. Commun.">
        <title>Thousands of microbial genomes shed light on interconnected biogeochemical processes in an aquifer system.</title>
        <authorList>
            <person name="Anantharaman K."/>
            <person name="Brown C.T."/>
            <person name="Hug L.A."/>
            <person name="Sharon I."/>
            <person name="Castelle C.J."/>
            <person name="Probst A.J."/>
            <person name="Thomas B.C."/>
            <person name="Singh A."/>
            <person name="Wilkins M.J."/>
            <person name="Karaoz U."/>
            <person name="Brodie E.L."/>
            <person name="Williams K.H."/>
            <person name="Hubbard S.S."/>
            <person name="Banfield J.F."/>
        </authorList>
    </citation>
    <scope>NUCLEOTIDE SEQUENCE [LARGE SCALE GENOMIC DNA]</scope>
</reference>
<evidence type="ECO:0000256" key="1">
    <source>
        <dbReference type="SAM" id="Coils"/>
    </source>
</evidence>
<dbReference type="AlphaFoldDB" id="A0A1G2CN09"/>
<dbReference type="SUPFAM" id="SSF53955">
    <property type="entry name" value="Lysozyme-like"/>
    <property type="match status" value="1"/>
</dbReference>
<organism evidence="4 5">
    <name type="scientific">Candidatus Liptonbacteria bacterium RIFOXYB1_FULL_36_10</name>
    <dbReference type="NCBI Taxonomy" id="1798654"/>
    <lineage>
        <taxon>Bacteria</taxon>
        <taxon>Candidatus Liptoniibacteriota</taxon>
    </lineage>
</organism>
<dbReference type="Proteomes" id="UP000178599">
    <property type="component" value="Unassembled WGS sequence"/>
</dbReference>
<name>A0A1G2CN09_9BACT</name>
<dbReference type="Pfam" id="PF13406">
    <property type="entry name" value="SLT_2"/>
    <property type="match status" value="1"/>
</dbReference>
<protein>
    <recommendedName>
        <fullName evidence="3">Transglycosylase SLT domain-containing protein</fullName>
    </recommendedName>
</protein>
<evidence type="ECO:0000259" key="3">
    <source>
        <dbReference type="Pfam" id="PF13406"/>
    </source>
</evidence>
<comment type="caution">
    <text evidence="4">The sequence shown here is derived from an EMBL/GenBank/DDBJ whole genome shotgun (WGS) entry which is preliminary data.</text>
</comment>
<proteinExistence type="predicted"/>
<evidence type="ECO:0000313" key="4">
    <source>
        <dbReference type="EMBL" id="OGZ02739.1"/>
    </source>
</evidence>
<keyword evidence="2" id="KW-1133">Transmembrane helix</keyword>
<feature type="transmembrane region" description="Helical" evidence="2">
    <location>
        <begin position="40"/>
        <end position="59"/>
    </location>
</feature>
<keyword evidence="2" id="KW-0812">Transmembrane</keyword>
<keyword evidence="1" id="KW-0175">Coiled coil</keyword>
<dbReference type="InterPro" id="IPR031304">
    <property type="entry name" value="SLT_2"/>
</dbReference>
<dbReference type="Gene3D" id="6.10.250.3150">
    <property type="match status" value="1"/>
</dbReference>
<feature type="coiled-coil region" evidence="1">
    <location>
        <begin position="70"/>
        <end position="146"/>
    </location>
</feature>
<sequence>MNYRRKPAVLLDIRKEKSPFSKINNRINLKRGFVFADFPYFIKILIVSFSVFIFFFGPISEPNHFNTLIAAGSDSERQVLENQLKELELEISNYETTIEKYRSQGSTLKSEIKSLEAKMAKINLQIKATQLSLSSLDNEIKDTSNKIIVTEKNISDNTNKLSEILQNIHETDNSGLVEILLKNPKLSDFFDDVNNIIAVQNNLRITLNNIIGFREDLVNQKQNLALEREDISALKSYQDSQRLVAEKTKSEKDNLLKTTKGQESKYQELLTNTKQTAAEIRSRIFRLLGGGELSFEEAYKLAKFAEDATGIRAAFTLAVLDHESSIGKNVGSCFYKTAMHPTRDIPVFLEILKELNLSPDSVKVSCPIYSDGSYGGAMGPAQFIPSTWNLYENSIAKITGNNPPSPWRNIDAFVATALYLKDSYYSSSCRSYSQQIPSQAQVLQERCAAAQYYAGKRWYTYRFAYGDPVVNKANQFQQDINVLTS</sequence>
<accession>A0A1G2CN09</accession>
<dbReference type="InterPro" id="IPR023346">
    <property type="entry name" value="Lysozyme-like_dom_sf"/>
</dbReference>
<evidence type="ECO:0000313" key="5">
    <source>
        <dbReference type="Proteomes" id="UP000178599"/>
    </source>
</evidence>
<keyword evidence="2" id="KW-0472">Membrane</keyword>